<sequence>MATERKRKRNNETGTNGLKRRHVTSDKNKQHISDDVSEVTQIAADVFPPLVGGEDEDEGSDSGSEEEEWTGLDGAADGDVKGSEHTGSKPKKPPTGEELRNIKDATELYRSSSFKLQIDALLPNVHPKYERFAPLDRFLHSLYSFLHSIPSVEPEHPLIASRRLLKKGIAVPYSAPQPTEDTNWKVSFTKPNEVTVVGSWPTKLSVKAKDKNPYRVDVAVEMPAALFQEKDYLNGRFFHKRAYYLAVVASAIARKGGELNVDVLFDSVAGDSRLTTLVLRPKQGLKNDWSKLNVEVRIMPTLPSDCPIPLQRLSPSRSNIRTLTSEEAQEEFSTPLYNTALLLGLTPRAHLLRVYALKEAVPAFADALTLLRVWANQRGYSEGGKFCVRGFEGKGMWWAAVLDLLIHGEETSGLAKLSPKRKPLGKGLSSYQLFRAALDLFARHDFTQERVYLKSEGGHRFLPQEYNTHEAVFVDSTSSVNLLAGVPMSSLDMLKHDAKLTLETLNDGTSAAGSKDPFREVFLKDLRDLQSRFDVVMRVDLSSAKPSQPSPHATLDHGSPFNALIADLASKLRSGLSDRIKALAVLLPTSGPRSLSQAHPSNSPIIYIGLVLNTDHAFRLVDHGPPADDPNPANVQQFRDFWGDKAELRRFKDGSIVESVVWDVKNVDERAHIPFNISRYLLSRHSGIPSEDVRGWQASYDSTLRLPESIASFYQAARSATGFKTAMTAFEGLIKSIKALDDELPLAVLNISPSSESLRYTNTFVPVALPPSLSSILPACARYAPVMDVIIEFEKSGRWPDDLKAIQKIKLAFFETLATALMKSVKGLRATVVVGDGVSTSEMQDVASLEIITPDGWAFSARIWHDREAILLDKIIDDKPHIPKHLKRKLQQTSDSSGAEAKERQEAMETKALYIRRFIHAPRHHRAIAALSHRFSAFAGTVRLVKRWLASHWLLHGYISEEVVELICASIFLGSDASSKDRESVPGTKERGLAVVVEFLKDWEWENGLFVPLYGSSESEITDVTKQPSLTGGKSGAWAVSTELDPTGHMWTSNGPDAIVARRVRTIAKASWSCLQEVEDGNFDVKTLFVHPTEHYDIIMRLDPSALPRYYQNITADPSVWKGKYANAVLNGESKDALKPGFDPAQLLFNDLKRVYKDTLKIFHDPFGGNLFGAVWDPTLKESRPFRVLGGFSSTPVRKDNEKGKDKSLVVLNTDAVLSEIERLGAGLVTSITVQV</sequence>
<feature type="compositionally biased region" description="Basic and acidic residues" evidence="6">
    <location>
        <begin position="78"/>
        <end position="87"/>
    </location>
</feature>
<feature type="compositionally biased region" description="Acidic residues" evidence="6">
    <location>
        <begin position="53"/>
        <end position="70"/>
    </location>
</feature>
<evidence type="ECO:0000313" key="13">
    <source>
        <dbReference type="EMBL" id="PSR81323.1"/>
    </source>
</evidence>
<dbReference type="Pfam" id="PF17407">
    <property type="entry name" value="Nrap_D6"/>
    <property type="match status" value="1"/>
</dbReference>
<evidence type="ECO:0000259" key="8">
    <source>
        <dbReference type="Pfam" id="PF17403"/>
    </source>
</evidence>
<evidence type="ECO:0000259" key="10">
    <source>
        <dbReference type="Pfam" id="PF17405"/>
    </source>
</evidence>
<evidence type="ECO:0000259" key="7">
    <source>
        <dbReference type="Pfam" id="PF03813"/>
    </source>
</evidence>
<dbReference type="InterPro" id="IPR035367">
    <property type="entry name" value="Nrap_D2"/>
</dbReference>
<keyword evidence="14" id="KW-1185">Reference proteome</keyword>
<evidence type="ECO:0000256" key="5">
    <source>
        <dbReference type="RuleBase" id="RU364032"/>
    </source>
</evidence>
<dbReference type="GO" id="GO:0006364">
    <property type="term" value="P:rRNA processing"/>
    <property type="evidence" value="ECO:0007669"/>
    <property type="project" value="UniProtKB-KW"/>
</dbReference>
<dbReference type="Pfam" id="PF17406">
    <property type="entry name" value="Nrap_D5"/>
    <property type="match status" value="1"/>
</dbReference>
<dbReference type="GO" id="GO:0032545">
    <property type="term" value="C:CURI complex"/>
    <property type="evidence" value="ECO:0007669"/>
    <property type="project" value="TreeGrafter"/>
</dbReference>
<feature type="domain" description="Nrap protein" evidence="11">
    <location>
        <begin position="935"/>
        <end position="1090"/>
    </location>
</feature>
<evidence type="ECO:0000256" key="4">
    <source>
        <dbReference type="ARBA" id="ARBA00023242"/>
    </source>
</evidence>
<keyword evidence="5" id="KW-0698">rRNA processing</keyword>
<evidence type="ECO:0000256" key="1">
    <source>
        <dbReference type="ARBA" id="ARBA00004604"/>
    </source>
</evidence>
<keyword evidence="3 5" id="KW-0694">RNA-binding</keyword>
<protein>
    <recommendedName>
        <fullName evidence="5">U3 small nucleolar RNA-associated protein 22</fullName>
    </recommendedName>
</protein>
<feature type="domain" description="Nrap protein" evidence="7">
    <location>
        <begin position="216"/>
        <end position="358"/>
    </location>
</feature>
<dbReference type="Pfam" id="PF17403">
    <property type="entry name" value="Nrap_D2"/>
    <property type="match status" value="1"/>
</dbReference>
<feature type="region of interest" description="Disordered" evidence="6">
    <location>
        <begin position="1"/>
        <end position="101"/>
    </location>
</feature>
<dbReference type="GO" id="GO:0003723">
    <property type="term" value="F:RNA binding"/>
    <property type="evidence" value="ECO:0007669"/>
    <property type="project" value="UniProtKB-KW"/>
</dbReference>
<evidence type="ECO:0000313" key="14">
    <source>
        <dbReference type="Proteomes" id="UP000186601"/>
    </source>
</evidence>
<dbReference type="EMBL" id="MLYV02000622">
    <property type="protein sequence ID" value="PSR81323.1"/>
    <property type="molecule type" value="Genomic_DNA"/>
</dbReference>
<evidence type="ECO:0000256" key="6">
    <source>
        <dbReference type="SAM" id="MobiDB-lite"/>
    </source>
</evidence>
<dbReference type="OrthoDB" id="10251401at2759"/>
<gene>
    <name evidence="13" type="ORF">PHLCEN_2v6402</name>
</gene>
<dbReference type="Pfam" id="PF17404">
    <property type="entry name" value="Nrap_D3"/>
    <property type="match status" value="1"/>
</dbReference>
<evidence type="ECO:0000259" key="12">
    <source>
        <dbReference type="Pfam" id="PF17407"/>
    </source>
</evidence>
<dbReference type="InterPro" id="IPR035369">
    <property type="entry name" value="Nrap_D4"/>
</dbReference>
<comment type="caution">
    <text evidence="13">The sequence shown here is derived from an EMBL/GenBank/DDBJ whole genome shotgun (WGS) entry which is preliminary data.</text>
</comment>
<feature type="compositionally biased region" description="Basic and acidic residues" evidence="6">
    <location>
        <begin position="23"/>
        <end position="34"/>
    </location>
</feature>
<keyword evidence="4 5" id="KW-0539">Nucleus</keyword>
<dbReference type="InterPro" id="IPR035370">
    <property type="entry name" value="Nrap_D5"/>
</dbReference>
<reference evidence="13 14" key="1">
    <citation type="submission" date="2018-02" db="EMBL/GenBank/DDBJ databases">
        <title>Genome sequence of the basidiomycete white-rot fungus Phlebia centrifuga.</title>
        <authorList>
            <person name="Granchi Z."/>
            <person name="Peng M."/>
            <person name="de Vries R.P."/>
            <person name="Hilden K."/>
            <person name="Makela M.R."/>
            <person name="Grigoriev I."/>
            <person name="Riley R."/>
        </authorList>
    </citation>
    <scope>NUCLEOTIDE SEQUENCE [LARGE SCALE GENOMIC DNA]</scope>
    <source>
        <strain evidence="13 14">FBCC195</strain>
    </source>
</reference>
<feature type="domain" description="Nrap protein" evidence="12">
    <location>
        <begin position="1094"/>
        <end position="1232"/>
    </location>
</feature>
<evidence type="ECO:0000256" key="2">
    <source>
        <dbReference type="ARBA" id="ARBA00006674"/>
    </source>
</evidence>
<organism evidence="13 14">
    <name type="scientific">Hermanssonia centrifuga</name>
    <dbReference type="NCBI Taxonomy" id="98765"/>
    <lineage>
        <taxon>Eukaryota</taxon>
        <taxon>Fungi</taxon>
        <taxon>Dikarya</taxon>
        <taxon>Basidiomycota</taxon>
        <taxon>Agaricomycotina</taxon>
        <taxon>Agaricomycetes</taxon>
        <taxon>Polyporales</taxon>
        <taxon>Meruliaceae</taxon>
        <taxon>Hermanssonia</taxon>
    </lineage>
</organism>
<dbReference type="Pfam" id="PF03813">
    <property type="entry name" value="Nrap"/>
    <property type="match status" value="1"/>
</dbReference>
<proteinExistence type="inferred from homology"/>
<feature type="domain" description="Nrap protein" evidence="9">
    <location>
        <begin position="531"/>
        <end position="686"/>
    </location>
</feature>
<keyword evidence="5" id="KW-0687">Ribonucleoprotein</keyword>
<dbReference type="InterPro" id="IPR005554">
    <property type="entry name" value="NOL6/Upt22"/>
</dbReference>
<dbReference type="PANTHER" id="PTHR17972">
    <property type="entry name" value="NUCLEOLAR RNA-ASSOCIATED PROTEIN"/>
    <property type="match status" value="1"/>
</dbReference>
<dbReference type="AlphaFoldDB" id="A0A2R6NZH4"/>
<dbReference type="GO" id="GO:0032040">
    <property type="term" value="C:small-subunit processome"/>
    <property type="evidence" value="ECO:0007669"/>
    <property type="project" value="TreeGrafter"/>
</dbReference>
<dbReference type="Pfam" id="PF17405">
    <property type="entry name" value="Nrap_D4"/>
    <property type="match status" value="1"/>
</dbReference>
<dbReference type="Gene3D" id="1.10.1410.10">
    <property type="match status" value="2"/>
</dbReference>
<dbReference type="InterPro" id="IPR035371">
    <property type="entry name" value="Nrap_D6"/>
</dbReference>
<evidence type="ECO:0000259" key="9">
    <source>
        <dbReference type="Pfam" id="PF17404"/>
    </source>
</evidence>
<comment type="similarity">
    <text evidence="2 5">Belongs to the NRAP family.</text>
</comment>
<evidence type="ECO:0000256" key="3">
    <source>
        <dbReference type="ARBA" id="ARBA00022884"/>
    </source>
</evidence>
<feature type="domain" description="Nrap protein" evidence="10">
    <location>
        <begin position="713"/>
        <end position="933"/>
    </location>
</feature>
<comment type="subcellular location">
    <subcellularLocation>
        <location evidence="1 5">Nucleus</location>
        <location evidence="1 5">Nucleolus</location>
    </subcellularLocation>
</comment>
<dbReference type="PANTHER" id="PTHR17972:SF0">
    <property type="entry name" value="NUCLEOLAR PROTEIN 6"/>
    <property type="match status" value="1"/>
</dbReference>
<dbReference type="InterPro" id="IPR035368">
    <property type="entry name" value="Nrap_D3"/>
</dbReference>
<dbReference type="Gene3D" id="3.30.70.3030">
    <property type="match status" value="1"/>
</dbReference>
<name>A0A2R6NZH4_9APHY</name>
<dbReference type="Proteomes" id="UP000186601">
    <property type="component" value="Unassembled WGS sequence"/>
</dbReference>
<dbReference type="STRING" id="98765.A0A2R6NZH4"/>
<evidence type="ECO:0000259" key="11">
    <source>
        <dbReference type="Pfam" id="PF17406"/>
    </source>
</evidence>
<feature type="domain" description="Nrap protein" evidence="8">
    <location>
        <begin position="363"/>
        <end position="524"/>
    </location>
</feature>
<dbReference type="InterPro" id="IPR035082">
    <property type="entry name" value="Nrap_D1"/>
</dbReference>
<accession>A0A2R6NZH4</accession>
<dbReference type="GO" id="GO:0034456">
    <property type="term" value="C:UTP-C complex"/>
    <property type="evidence" value="ECO:0007669"/>
    <property type="project" value="TreeGrafter"/>
</dbReference>
<keyword evidence="5" id="KW-0690">Ribosome biogenesis</keyword>
<dbReference type="GO" id="GO:0006409">
    <property type="term" value="P:tRNA export from nucleus"/>
    <property type="evidence" value="ECO:0007669"/>
    <property type="project" value="TreeGrafter"/>
</dbReference>